<feature type="domain" description="SprT-like" evidence="1">
    <location>
        <begin position="64"/>
        <end position="97"/>
    </location>
</feature>
<organism evidence="2 3">
    <name type="scientific">Riemerella anatipestifer</name>
    <name type="common">Moraxella anatipestifer</name>
    <dbReference type="NCBI Taxonomy" id="34085"/>
    <lineage>
        <taxon>Bacteria</taxon>
        <taxon>Pseudomonadati</taxon>
        <taxon>Bacteroidota</taxon>
        <taxon>Flavobacteriia</taxon>
        <taxon>Flavobacteriales</taxon>
        <taxon>Weeksellaceae</taxon>
        <taxon>Riemerella</taxon>
    </lineage>
</organism>
<dbReference type="AlphaFoldDB" id="A0A1S7DSJ4"/>
<name>A0A1S7DSJ4_RIEAN</name>
<evidence type="ECO:0000313" key="3">
    <source>
        <dbReference type="Proteomes" id="UP000189883"/>
    </source>
</evidence>
<evidence type="ECO:0000313" key="2">
    <source>
        <dbReference type="EMBL" id="AQY22089.1"/>
    </source>
</evidence>
<accession>A0A1S7DSJ4</accession>
<dbReference type="EMBL" id="CP011859">
    <property type="protein sequence ID" value="AQY22089.1"/>
    <property type="molecule type" value="Genomic_DNA"/>
</dbReference>
<evidence type="ECO:0000259" key="1">
    <source>
        <dbReference type="Pfam" id="PF10263"/>
    </source>
</evidence>
<dbReference type="InterPro" id="IPR006640">
    <property type="entry name" value="SprT-like_domain"/>
</dbReference>
<gene>
    <name evidence="2" type="ORF">AB406_1140</name>
</gene>
<protein>
    <recommendedName>
        <fullName evidence="1">SprT-like domain-containing protein</fullName>
    </recommendedName>
</protein>
<sequence length="193" mass="22883">MSKEKLEDFLPLGAFSYVEKWCNGYSILIKITKDRVSKLGDYKKLKNEEHQITINGGLEKPLFFFVLTHEIAHLIAFEKYKKIAPHGKEWKQTFREMILESLGVYDVDFQKILLKFSKNPKASFNASRDLEMYFKKENRDGALFIENLDEGQIFTFRNTKFRMIEKKKKRYLCTHLDTGRQYLFSPFAEILID</sequence>
<dbReference type="GO" id="GO:0006950">
    <property type="term" value="P:response to stress"/>
    <property type="evidence" value="ECO:0007669"/>
    <property type="project" value="UniProtKB-ARBA"/>
</dbReference>
<dbReference type="Proteomes" id="UP000189883">
    <property type="component" value="Chromosome"/>
</dbReference>
<reference evidence="2 3" key="1">
    <citation type="submission" date="2015-06" db="EMBL/GenBank/DDBJ databases">
        <title>R. anatipestifer strain HXb2 is the most virulent strain so far, and the genome sequence would help us uncover the pathogenesis.</title>
        <authorList>
            <person name="Hu Q."/>
            <person name="Qi J."/>
            <person name="Bo H."/>
            <person name="Liu G."/>
            <person name="Tao M."/>
            <person name="Ding Y."/>
            <person name="Xue Y."/>
        </authorList>
    </citation>
    <scope>NUCLEOTIDE SEQUENCE [LARGE SCALE GENOMIC DNA]</scope>
    <source>
        <strain evidence="2 3">HXb2</strain>
    </source>
</reference>
<dbReference type="RefSeq" id="WP_153936266.1">
    <property type="nucleotide sequence ID" value="NZ_CP011859.1"/>
</dbReference>
<proteinExistence type="predicted"/>
<dbReference type="Pfam" id="PF10263">
    <property type="entry name" value="SprT-like"/>
    <property type="match status" value="1"/>
</dbReference>